<accession>A0A920CU00</accession>
<proteinExistence type="predicted"/>
<evidence type="ECO:0000313" key="1">
    <source>
        <dbReference type="EMBL" id="GIP16477.1"/>
    </source>
</evidence>
<reference evidence="1" key="1">
    <citation type="submission" date="2021-03" db="EMBL/GenBank/DDBJ databases">
        <title>Antimicrobial resistance genes in bacteria isolated from Japanese honey, and their potential for conferring macrolide and lincosamide resistance in the American foulbrood pathogen Paenibacillus larvae.</title>
        <authorList>
            <person name="Okamoto M."/>
            <person name="Kumagai M."/>
            <person name="Kanamori H."/>
            <person name="Takamatsu D."/>
        </authorList>
    </citation>
    <scope>NUCLEOTIDE SEQUENCE</scope>
    <source>
        <strain evidence="1">J40TS1</strain>
    </source>
</reference>
<name>A0A920CU00_9BACL</name>
<dbReference type="Proteomes" id="UP000683139">
    <property type="component" value="Unassembled WGS sequence"/>
</dbReference>
<gene>
    <name evidence="1" type="ORF">J40TS1_21190</name>
</gene>
<protein>
    <submittedName>
        <fullName evidence="1">Uncharacterized protein</fullName>
    </submittedName>
</protein>
<dbReference type="AlphaFoldDB" id="A0A920CU00"/>
<evidence type="ECO:0000313" key="2">
    <source>
        <dbReference type="Proteomes" id="UP000683139"/>
    </source>
</evidence>
<sequence>MPSGLMSKEQRLKQLQLSSKHLALRVQKRQQQIRKLKQQAVLLLELELLQELPEQKAK</sequence>
<dbReference type="EMBL" id="BOSE01000003">
    <property type="protein sequence ID" value="GIP16477.1"/>
    <property type="molecule type" value="Genomic_DNA"/>
</dbReference>
<organism evidence="1 2">
    <name type="scientific">Paenibacillus montaniterrae</name>
    <dbReference type="NCBI Taxonomy" id="429341"/>
    <lineage>
        <taxon>Bacteria</taxon>
        <taxon>Bacillati</taxon>
        <taxon>Bacillota</taxon>
        <taxon>Bacilli</taxon>
        <taxon>Bacillales</taxon>
        <taxon>Paenibacillaceae</taxon>
        <taxon>Paenibacillus</taxon>
    </lineage>
</organism>
<comment type="caution">
    <text evidence="1">The sequence shown here is derived from an EMBL/GenBank/DDBJ whole genome shotgun (WGS) entry which is preliminary data.</text>
</comment>
<keyword evidence="2" id="KW-1185">Reference proteome</keyword>